<feature type="region of interest" description="Disordered" evidence="1">
    <location>
        <begin position="20"/>
        <end position="43"/>
    </location>
</feature>
<dbReference type="HOGENOM" id="CLU_1257073_0_0_1"/>
<evidence type="ECO:0000313" key="3">
    <source>
        <dbReference type="Proteomes" id="UP000001940"/>
    </source>
</evidence>
<dbReference type="KEGG" id="cel:CELE_M04C7.3"/>
<feature type="compositionally biased region" description="Low complexity" evidence="1">
    <location>
        <begin position="161"/>
        <end position="170"/>
    </location>
</feature>
<dbReference type="RefSeq" id="NP_492314.1">
    <property type="nucleotide sequence ID" value="NM_059913.1"/>
</dbReference>
<dbReference type="CTD" id="187437"/>
<dbReference type="PIR" id="T23704">
    <property type="entry name" value="T23704"/>
</dbReference>
<dbReference type="PaxDb" id="6239-M04C7.3"/>
<dbReference type="InParanoid" id="P91906"/>
<evidence type="ECO:0000313" key="2">
    <source>
        <dbReference type="EMBL" id="CAB05569.1"/>
    </source>
</evidence>
<dbReference type="EMBL" id="BX284601">
    <property type="protein sequence ID" value="CAB05569.1"/>
    <property type="molecule type" value="Genomic_DNA"/>
</dbReference>
<dbReference type="AGR" id="WB:WBGene00010854"/>
<feature type="compositionally biased region" description="Basic and acidic residues" evidence="1">
    <location>
        <begin position="129"/>
        <end position="140"/>
    </location>
</feature>
<dbReference type="UCSC" id="M04C7.3">
    <property type="organism name" value="c. elegans"/>
</dbReference>
<dbReference type="AlphaFoldDB" id="P91906"/>
<protein>
    <submittedName>
        <fullName evidence="2">Uncharacterized protein</fullName>
    </submittedName>
</protein>
<reference evidence="2 3" key="1">
    <citation type="journal article" date="1998" name="Science">
        <title>Genome sequence of the nematode C. elegans: a platform for investigating biology.</title>
        <authorList>
            <consortium name="The C. elegans sequencing consortium"/>
            <person name="Sulson J.E."/>
            <person name="Waterston R."/>
        </authorList>
    </citation>
    <scope>NUCLEOTIDE SEQUENCE [LARGE SCALE GENOMIC DNA]</scope>
    <source>
        <strain evidence="2 3">Bristol N2</strain>
    </source>
</reference>
<feature type="region of interest" description="Disordered" evidence="1">
    <location>
        <begin position="94"/>
        <end position="140"/>
    </location>
</feature>
<dbReference type="Proteomes" id="UP000001940">
    <property type="component" value="Chromosome I"/>
</dbReference>
<accession>P91906</accession>
<organism evidence="2 3">
    <name type="scientific">Caenorhabditis elegans</name>
    <dbReference type="NCBI Taxonomy" id="6239"/>
    <lineage>
        <taxon>Eukaryota</taxon>
        <taxon>Metazoa</taxon>
        <taxon>Ecdysozoa</taxon>
        <taxon>Nematoda</taxon>
        <taxon>Chromadorea</taxon>
        <taxon>Rhabditida</taxon>
        <taxon>Rhabditina</taxon>
        <taxon>Rhabditomorpha</taxon>
        <taxon>Rhabditoidea</taxon>
        <taxon>Rhabditidae</taxon>
        <taxon>Peloderinae</taxon>
        <taxon>Caenorhabditis</taxon>
    </lineage>
</organism>
<keyword evidence="3" id="KW-1185">Reference proteome</keyword>
<proteinExistence type="predicted"/>
<gene>
    <name evidence="2" type="ORF">CELE_M04C7.3</name>
    <name evidence="2 4" type="ORF">M04C7.3</name>
</gene>
<feature type="region of interest" description="Disordered" evidence="1">
    <location>
        <begin position="161"/>
        <end position="182"/>
    </location>
</feature>
<feature type="compositionally biased region" description="Basic and acidic residues" evidence="1">
    <location>
        <begin position="94"/>
        <end position="107"/>
    </location>
</feature>
<evidence type="ECO:0000256" key="1">
    <source>
        <dbReference type="SAM" id="MobiDB-lite"/>
    </source>
</evidence>
<evidence type="ECO:0000313" key="4">
    <source>
        <dbReference type="WormBase" id="M04C7.3"/>
    </source>
</evidence>
<dbReference type="FunCoup" id="P91906">
    <property type="interactions" value="126"/>
</dbReference>
<dbReference type="Bgee" id="WBGene00010854">
    <property type="expression patterns" value="Expressed in larva and 1 other cell type or tissue"/>
</dbReference>
<sequence length="220" mass="23961">MNQLRHVLRHSWGSVYDKTWKSSRTTRPNSGSGRGIHGEGRGTNAFDVSVSSSSVTRVPGCAVKSVFCDYGIVGSRSSREVGSSVAGNARRIEACAKRTENRSDRRTNRGQQGGRNKSRFPMTTGKPAAGKEAHLDDPSKGKIAVNGDRFRHGTLLSQSLRQNQSRQVVRGSAPITDHAATRNRGRYTASGRRRTAPSPGSFGGFCRTRGEVLDRNVNLY</sequence>
<dbReference type="GeneID" id="187437"/>
<dbReference type="WormBase" id="M04C7.3">
    <property type="protein sequence ID" value="CE12398"/>
    <property type="gene ID" value="WBGene00010854"/>
</dbReference>
<name>P91906_CAEEL</name>